<sequence>MVKDSKDSKSLWKCLHSLNPKFKKSPHELATDENNTTTNDKKSIADTFNNFFTSCAEELREQRDITSIDKADFNNLSKFIKNQLKQQKHEKFTIPPIKINELFDELIKLDVNKSSGTDNIGPQILKISAPCIASPLTYIFNRMIDTGIYPSLLKNAKVTPVYKDGDKVLATNYRPISVLPSLSKVLERHVSNNMYKYLSKFKLLHPTQSGFRPHHSCQTALIDIIDKWLQEMNDGNLNLAILLDFKKAFDLVDHDILCLKLAIYGFSESAM</sequence>
<dbReference type="InterPro" id="IPR000477">
    <property type="entry name" value="RT_dom"/>
</dbReference>
<dbReference type="EMBL" id="UYJE01000613">
    <property type="protein sequence ID" value="VDH94612.1"/>
    <property type="molecule type" value="Genomic_DNA"/>
</dbReference>
<evidence type="ECO:0000313" key="3">
    <source>
        <dbReference type="Proteomes" id="UP000596742"/>
    </source>
</evidence>
<evidence type="ECO:0000259" key="1">
    <source>
        <dbReference type="Pfam" id="PF00078"/>
    </source>
</evidence>
<evidence type="ECO:0000313" key="2">
    <source>
        <dbReference type="EMBL" id="VDH94612.1"/>
    </source>
</evidence>
<accession>A0A8B6BTC1</accession>
<dbReference type="SUPFAM" id="SSF56672">
    <property type="entry name" value="DNA/RNA polymerases"/>
    <property type="match status" value="1"/>
</dbReference>
<proteinExistence type="predicted"/>
<dbReference type="AlphaFoldDB" id="A0A8B6BTC1"/>
<dbReference type="Pfam" id="PF00078">
    <property type="entry name" value="RVT_1"/>
    <property type="match status" value="1"/>
</dbReference>
<reference evidence="2" key="1">
    <citation type="submission" date="2018-11" db="EMBL/GenBank/DDBJ databases">
        <authorList>
            <person name="Alioto T."/>
            <person name="Alioto T."/>
        </authorList>
    </citation>
    <scope>NUCLEOTIDE SEQUENCE</scope>
</reference>
<dbReference type="PANTHER" id="PTHR47510:SF3">
    <property type="entry name" value="ENDO_EXONUCLEASE_PHOSPHATASE DOMAIN-CONTAINING PROTEIN"/>
    <property type="match status" value="1"/>
</dbReference>
<dbReference type="Proteomes" id="UP000596742">
    <property type="component" value="Unassembled WGS sequence"/>
</dbReference>
<protein>
    <recommendedName>
        <fullName evidence="1">Reverse transcriptase domain-containing protein</fullName>
    </recommendedName>
</protein>
<dbReference type="PANTHER" id="PTHR47510">
    <property type="entry name" value="REVERSE TRANSCRIPTASE DOMAIN-CONTAINING PROTEIN"/>
    <property type="match status" value="1"/>
</dbReference>
<comment type="caution">
    <text evidence="2">The sequence shown here is derived from an EMBL/GenBank/DDBJ whole genome shotgun (WGS) entry which is preliminary data.</text>
</comment>
<keyword evidence="3" id="KW-1185">Reference proteome</keyword>
<organism evidence="2 3">
    <name type="scientific">Mytilus galloprovincialis</name>
    <name type="common">Mediterranean mussel</name>
    <dbReference type="NCBI Taxonomy" id="29158"/>
    <lineage>
        <taxon>Eukaryota</taxon>
        <taxon>Metazoa</taxon>
        <taxon>Spiralia</taxon>
        <taxon>Lophotrochozoa</taxon>
        <taxon>Mollusca</taxon>
        <taxon>Bivalvia</taxon>
        <taxon>Autobranchia</taxon>
        <taxon>Pteriomorphia</taxon>
        <taxon>Mytilida</taxon>
        <taxon>Mytiloidea</taxon>
        <taxon>Mytilidae</taxon>
        <taxon>Mytilinae</taxon>
        <taxon>Mytilus</taxon>
    </lineage>
</organism>
<feature type="domain" description="Reverse transcriptase" evidence="1">
    <location>
        <begin position="165"/>
        <end position="265"/>
    </location>
</feature>
<gene>
    <name evidence="2" type="ORF">MGAL_10B083332</name>
</gene>
<name>A0A8B6BTC1_MYTGA</name>
<dbReference type="OrthoDB" id="426210at2759"/>
<dbReference type="InterPro" id="IPR043502">
    <property type="entry name" value="DNA/RNA_pol_sf"/>
</dbReference>